<feature type="region of interest" description="Disordered" evidence="1">
    <location>
        <begin position="1"/>
        <end position="68"/>
    </location>
</feature>
<dbReference type="Proteomes" id="UP001500729">
    <property type="component" value="Unassembled WGS sequence"/>
</dbReference>
<dbReference type="InterPro" id="IPR035172">
    <property type="entry name" value="DUF5302"/>
</dbReference>
<organism evidence="2 3">
    <name type="scientific">Saccharopolyspora erythraea</name>
    <name type="common">Streptomyces erythraeus</name>
    <dbReference type="NCBI Taxonomy" id="1836"/>
    <lineage>
        <taxon>Bacteria</taxon>
        <taxon>Bacillati</taxon>
        <taxon>Actinomycetota</taxon>
        <taxon>Actinomycetes</taxon>
        <taxon>Pseudonocardiales</taxon>
        <taxon>Pseudonocardiaceae</taxon>
        <taxon>Saccharopolyspora</taxon>
    </lineage>
</organism>
<dbReference type="RefSeq" id="WP_011875244.1">
    <property type="nucleotide sequence ID" value="NZ_BAAAGS010000029.1"/>
</dbReference>
<reference evidence="3" key="1">
    <citation type="journal article" date="2019" name="Int. J. Syst. Evol. Microbiol.">
        <title>The Global Catalogue of Microorganisms (GCM) 10K type strain sequencing project: providing services to taxonomists for standard genome sequencing and annotation.</title>
        <authorList>
            <consortium name="The Broad Institute Genomics Platform"/>
            <consortium name="The Broad Institute Genome Sequencing Center for Infectious Disease"/>
            <person name="Wu L."/>
            <person name="Ma J."/>
        </authorList>
    </citation>
    <scope>NUCLEOTIDE SEQUENCE [LARGE SCALE GENOMIC DNA]</scope>
    <source>
        <strain evidence="3">JCM 10303</strain>
    </source>
</reference>
<evidence type="ECO:0000256" key="1">
    <source>
        <dbReference type="SAM" id="MobiDB-lite"/>
    </source>
</evidence>
<protein>
    <submittedName>
        <fullName evidence="2">DUF5302 domain-containing protein</fullName>
    </submittedName>
</protein>
<accession>A0ABP3NBY5</accession>
<evidence type="ECO:0000313" key="2">
    <source>
        <dbReference type="EMBL" id="GAA0538336.1"/>
    </source>
</evidence>
<evidence type="ECO:0000313" key="3">
    <source>
        <dbReference type="Proteomes" id="UP001500729"/>
    </source>
</evidence>
<feature type="compositionally biased region" description="Basic residues" evidence="1">
    <location>
        <begin position="57"/>
        <end position="68"/>
    </location>
</feature>
<feature type="compositionally biased region" description="Basic and acidic residues" evidence="1">
    <location>
        <begin position="20"/>
        <end position="54"/>
    </location>
</feature>
<dbReference type="Pfam" id="PF17227">
    <property type="entry name" value="DUF5302"/>
    <property type="match status" value="1"/>
</dbReference>
<proteinExistence type="predicted"/>
<gene>
    <name evidence="2" type="ORF">GCM10009533_41890</name>
</gene>
<keyword evidence="3" id="KW-1185">Reference proteome</keyword>
<name>A0ABP3NBY5_SACER</name>
<dbReference type="EMBL" id="BAAAGS010000029">
    <property type="protein sequence ID" value="GAA0538336.1"/>
    <property type="molecule type" value="Genomic_DNA"/>
</dbReference>
<sequence length="68" mass="7775">MAEVPEQTSRPDDEQTSGPDDLKRRMREALERKNGRTKAGEAHQDRRSKADAAHNRAGQKRTFRRKSG</sequence>
<comment type="caution">
    <text evidence="2">The sequence shown here is derived from an EMBL/GenBank/DDBJ whole genome shotgun (WGS) entry which is preliminary data.</text>
</comment>